<keyword evidence="5" id="KW-1185">Reference proteome</keyword>
<reference evidence="4" key="1">
    <citation type="submission" date="2023-10" db="EMBL/GenBank/DDBJ databases">
        <authorList>
            <person name="Chen Y."/>
            <person name="Shah S."/>
            <person name="Dougan E. K."/>
            <person name="Thang M."/>
            <person name="Chan C."/>
        </authorList>
    </citation>
    <scope>NUCLEOTIDE SEQUENCE [LARGE SCALE GENOMIC DNA]</scope>
</reference>
<name>A0ABN9T2E0_9DINO</name>
<dbReference type="InterPro" id="IPR004088">
    <property type="entry name" value="KH_dom_type_1"/>
</dbReference>
<dbReference type="CDD" id="cd00105">
    <property type="entry name" value="KH-I"/>
    <property type="match status" value="3"/>
</dbReference>
<dbReference type="EMBL" id="CAUYUJ010014268">
    <property type="protein sequence ID" value="CAK0839070.1"/>
    <property type="molecule type" value="Genomic_DNA"/>
</dbReference>
<gene>
    <name evidence="4" type="ORF">PCOR1329_LOCUS34851</name>
</gene>
<dbReference type="Pfam" id="PF00013">
    <property type="entry name" value="KH_1"/>
    <property type="match status" value="4"/>
</dbReference>
<keyword evidence="2" id="KW-0694">RNA-binding</keyword>
<feature type="domain" description="K Homology" evidence="3">
    <location>
        <begin position="2"/>
        <end position="72"/>
    </location>
</feature>
<dbReference type="PANTHER" id="PTHR10288">
    <property type="entry name" value="KH DOMAIN CONTAINING RNA BINDING PROTEIN"/>
    <property type="match status" value="1"/>
</dbReference>
<dbReference type="Proteomes" id="UP001189429">
    <property type="component" value="Unassembled WGS sequence"/>
</dbReference>
<evidence type="ECO:0000256" key="1">
    <source>
        <dbReference type="ARBA" id="ARBA00022737"/>
    </source>
</evidence>
<evidence type="ECO:0000313" key="4">
    <source>
        <dbReference type="EMBL" id="CAK0839070.1"/>
    </source>
</evidence>
<dbReference type="InterPro" id="IPR004087">
    <property type="entry name" value="KH_dom"/>
</dbReference>
<evidence type="ECO:0000313" key="5">
    <source>
        <dbReference type="Proteomes" id="UP001189429"/>
    </source>
</evidence>
<sequence length="357" mass="36431">METVGLMVPADQIAKVIGKGGASLKQIRETTGCKLQVEQQSEDPAQPTRRVDISGAPAQVAAAAQLVAGKAFVDPDVAYSIYIPAEKAGQVVGRGGDNLRRAREMCHARLSLNRDPVTNAATGQQERLLTVQGESAQVSMAVRCALGASAPFGTPGPAGGPPAGGLLGVRAPSADPEELHLHFAVPAGLAGAIIGKGGAQVKQTAADSGARITMSSREGGGDRRAVIVGNYGVCVAAQQALHKQVSEAAQAAGQAYAEISVIYMVRREAAGAVIGKQGSGLKQIRETSGARVQLAQEELEGQRPCSISGSLEGVLQAEKLIHELSLGTLVKLGAAGGTVAPPDPAAVPTEVAAAWQR</sequence>
<feature type="domain" description="K Homology" evidence="3">
    <location>
        <begin position="177"/>
        <end position="246"/>
    </location>
</feature>
<evidence type="ECO:0000256" key="2">
    <source>
        <dbReference type="PROSITE-ProRule" id="PRU00117"/>
    </source>
</evidence>
<dbReference type="Gene3D" id="3.30.1370.10">
    <property type="entry name" value="K Homology domain, type 1"/>
    <property type="match status" value="4"/>
</dbReference>
<evidence type="ECO:0000259" key="3">
    <source>
        <dbReference type="SMART" id="SM00322"/>
    </source>
</evidence>
<keyword evidence="1" id="KW-0677">Repeat</keyword>
<accession>A0ABN9T2E0</accession>
<dbReference type="InterPro" id="IPR036612">
    <property type="entry name" value="KH_dom_type_1_sf"/>
</dbReference>
<dbReference type="SUPFAM" id="SSF54791">
    <property type="entry name" value="Eukaryotic type KH-domain (KH-domain type I)"/>
    <property type="match status" value="4"/>
</dbReference>
<comment type="caution">
    <text evidence="4">The sequence shown here is derived from an EMBL/GenBank/DDBJ whole genome shotgun (WGS) entry which is preliminary data.</text>
</comment>
<organism evidence="4 5">
    <name type="scientific">Prorocentrum cordatum</name>
    <dbReference type="NCBI Taxonomy" id="2364126"/>
    <lineage>
        <taxon>Eukaryota</taxon>
        <taxon>Sar</taxon>
        <taxon>Alveolata</taxon>
        <taxon>Dinophyceae</taxon>
        <taxon>Prorocentrales</taxon>
        <taxon>Prorocentraceae</taxon>
        <taxon>Prorocentrum</taxon>
    </lineage>
</organism>
<proteinExistence type="predicted"/>
<feature type="domain" description="K Homology" evidence="3">
    <location>
        <begin position="75"/>
        <end position="150"/>
    </location>
</feature>
<protein>
    <recommendedName>
        <fullName evidence="3">K Homology domain-containing protein</fullName>
    </recommendedName>
</protein>
<feature type="domain" description="K Homology" evidence="3">
    <location>
        <begin position="257"/>
        <end position="326"/>
    </location>
</feature>
<dbReference type="PROSITE" id="PS50084">
    <property type="entry name" value="KH_TYPE_1"/>
    <property type="match status" value="4"/>
</dbReference>
<dbReference type="SMART" id="SM00322">
    <property type="entry name" value="KH"/>
    <property type="match status" value="4"/>
</dbReference>